<dbReference type="RefSeq" id="WP_057773092.1">
    <property type="nucleotide sequence ID" value="NZ_CP042593.1"/>
</dbReference>
<keyword evidence="6" id="KW-1185">Reference proteome</keyword>
<evidence type="ECO:0000256" key="1">
    <source>
        <dbReference type="ARBA" id="ARBA00022490"/>
    </source>
</evidence>
<dbReference type="OrthoDB" id="9801235at2"/>
<gene>
    <name evidence="4" type="primary">fliW</name>
    <name evidence="5" type="ORF">FSZ17_21315</name>
</gene>
<dbReference type="KEGG" id="bda:FSZ17_21315"/>
<dbReference type="AlphaFoldDB" id="A0A5B8Z9F2"/>
<keyword evidence="5" id="KW-0966">Cell projection</keyword>
<dbReference type="STRING" id="1742359.GCA_001439625_03245"/>
<evidence type="ECO:0000313" key="6">
    <source>
        <dbReference type="Proteomes" id="UP000321555"/>
    </source>
</evidence>
<keyword evidence="3 4" id="KW-0810">Translation regulation</keyword>
<evidence type="ECO:0000256" key="3">
    <source>
        <dbReference type="ARBA" id="ARBA00022845"/>
    </source>
</evidence>
<keyword evidence="5" id="KW-0969">Cilium</keyword>
<dbReference type="PANTHER" id="PTHR39190">
    <property type="entry name" value="FLAGELLAR ASSEMBLY FACTOR FLIW"/>
    <property type="match status" value="1"/>
</dbReference>
<dbReference type="GO" id="GO:0005737">
    <property type="term" value="C:cytoplasm"/>
    <property type="evidence" value="ECO:0007669"/>
    <property type="project" value="UniProtKB-SubCell"/>
</dbReference>
<dbReference type="InterPro" id="IPR024046">
    <property type="entry name" value="Flagellar_assmbl_FliW_dom_sf"/>
</dbReference>
<comment type="subcellular location">
    <subcellularLocation>
        <location evidence="4">Cytoplasm</location>
    </subcellularLocation>
</comment>
<dbReference type="Proteomes" id="UP000321555">
    <property type="component" value="Chromosome"/>
</dbReference>
<reference evidence="6" key="1">
    <citation type="submission" date="2019-08" db="EMBL/GenBank/DDBJ databases">
        <authorList>
            <person name="Zheng X."/>
        </authorList>
    </citation>
    <scope>NUCLEOTIDE SEQUENCE [LARGE SCALE GENOMIC DNA]</scope>
    <source>
        <strain evidence="6">FJAT-25496</strain>
    </source>
</reference>
<dbReference type="SUPFAM" id="SSF141457">
    <property type="entry name" value="BH3618-like"/>
    <property type="match status" value="1"/>
</dbReference>
<dbReference type="InterPro" id="IPR003775">
    <property type="entry name" value="Flagellar_assembly_factor_FliW"/>
</dbReference>
<keyword evidence="5" id="KW-0282">Flagellum</keyword>
<proteinExistence type="inferred from homology"/>
<comment type="similarity">
    <text evidence="4">Belongs to the FliW family.</text>
</comment>
<keyword evidence="2 4" id="KW-1005">Bacterial flagellum biogenesis</keyword>
<dbReference type="HAMAP" id="MF_01185">
    <property type="entry name" value="FliW"/>
    <property type="match status" value="1"/>
</dbReference>
<accession>A0A5B8Z9F2</accession>
<name>A0A5B8Z9F2_CYTDA</name>
<sequence length="146" mass="16801">MNIETKYHSVVEIIEDEVWHFEKGIPGFLSEKQFVILNLPENDVFSIMQSVTTPNLAFVITNPFQFFLDYQFSIDDPSIKQLEIETDSDVLPYVILTVQEPFEKTTANLQAPLIFNTKNKRAKQLILSDSSYQTKHLLKPAHVIKG</sequence>
<dbReference type="GO" id="GO:0044780">
    <property type="term" value="P:bacterial-type flagellum assembly"/>
    <property type="evidence" value="ECO:0007669"/>
    <property type="project" value="UniProtKB-UniRule"/>
</dbReference>
<dbReference type="PANTHER" id="PTHR39190:SF1">
    <property type="entry name" value="FLAGELLAR ASSEMBLY FACTOR FLIW"/>
    <property type="match status" value="1"/>
</dbReference>
<protein>
    <recommendedName>
        <fullName evidence="4">Flagellar assembly factor FliW</fullName>
    </recommendedName>
</protein>
<dbReference type="GO" id="GO:0006417">
    <property type="term" value="P:regulation of translation"/>
    <property type="evidence" value="ECO:0007669"/>
    <property type="project" value="UniProtKB-KW"/>
</dbReference>
<organism evidence="5 6">
    <name type="scientific">Cytobacillus dafuensis</name>
    <name type="common">Bacillus dafuensis</name>
    <dbReference type="NCBI Taxonomy" id="1742359"/>
    <lineage>
        <taxon>Bacteria</taxon>
        <taxon>Bacillati</taxon>
        <taxon>Bacillota</taxon>
        <taxon>Bacilli</taxon>
        <taxon>Bacillales</taxon>
        <taxon>Bacillaceae</taxon>
        <taxon>Cytobacillus</taxon>
    </lineage>
</organism>
<dbReference type="Gene3D" id="2.30.290.10">
    <property type="entry name" value="BH3618-like"/>
    <property type="match status" value="1"/>
</dbReference>
<evidence type="ECO:0000256" key="2">
    <source>
        <dbReference type="ARBA" id="ARBA00022795"/>
    </source>
</evidence>
<dbReference type="Pfam" id="PF02623">
    <property type="entry name" value="FliW"/>
    <property type="match status" value="1"/>
</dbReference>
<dbReference type="NCBIfam" id="NF009793">
    <property type="entry name" value="PRK13285.1-1"/>
    <property type="match status" value="1"/>
</dbReference>
<keyword evidence="4" id="KW-0143">Chaperone</keyword>
<evidence type="ECO:0000313" key="5">
    <source>
        <dbReference type="EMBL" id="QED49598.1"/>
    </source>
</evidence>
<dbReference type="EMBL" id="CP042593">
    <property type="protein sequence ID" value="QED49598.1"/>
    <property type="molecule type" value="Genomic_DNA"/>
</dbReference>
<keyword evidence="1 4" id="KW-0963">Cytoplasm</keyword>
<evidence type="ECO:0000256" key="4">
    <source>
        <dbReference type="HAMAP-Rule" id="MF_01185"/>
    </source>
</evidence>
<comment type="function">
    <text evidence="4">Acts as an anti-CsrA protein, binds CsrA and prevents it from repressing translation of its target genes, one of which is flagellin. Binds to flagellin and participates in the assembly of the flagellum.</text>
</comment>
<comment type="subunit">
    <text evidence="4">Interacts with translational regulator CsrA and flagellin(s).</text>
</comment>